<reference evidence="1 2" key="1">
    <citation type="submission" date="2016-10" db="EMBL/GenBank/DDBJ databases">
        <authorList>
            <person name="de Groot N.N."/>
        </authorList>
    </citation>
    <scope>NUCLEOTIDE SEQUENCE [LARGE SCALE GENOMIC DNA]</scope>
    <source>
        <strain evidence="1 2">DSM 46701</strain>
    </source>
</reference>
<dbReference type="RefSeq" id="WP_139179444.1">
    <property type="nucleotide sequence ID" value="NZ_FOCQ01000003.1"/>
</dbReference>
<dbReference type="Proteomes" id="UP000199695">
    <property type="component" value="Unassembled WGS sequence"/>
</dbReference>
<proteinExistence type="predicted"/>
<gene>
    <name evidence="1" type="ORF">SAMN05444955_103314</name>
</gene>
<dbReference type="OrthoDB" id="9972839at2"/>
<evidence type="ECO:0000313" key="2">
    <source>
        <dbReference type="Proteomes" id="UP000199695"/>
    </source>
</evidence>
<keyword evidence="2" id="KW-1185">Reference proteome</keyword>
<organism evidence="1 2">
    <name type="scientific">Lihuaxuella thermophila</name>
    <dbReference type="NCBI Taxonomy" id="1173111"/>
    <lineage>
        <taxon>Bacteria</taxon>
        <taxon>Bacillati</taxon>
        <taxon>Bacillota</taxon>
        <taxon>Bacilli</taxon>
        <taxon>Bacillales</taxon>
        <taxon>Thermoactinomycetaceae</taxon>
        <taxon>Lihuaxuella</taxon>
    </lineage>
</organism>
<dbReference type="EMBL" id="FOCQ01000003">
    <property type="protein sequence ID" value="SEM94590.1"/>
    <property type="molecule type" value="Genomic_DNA"/>
</dbReference>
<accession>A0A1H8CHV5</accession>
<dbReference type="AlphaFoldDB" id="A0A1H8CHV5"/>
<protein>
    <submittedName>
        <fullName evidence="1">Uncharacterized protein</fullName>
    </submittedName>
</protein>
<evidence type="ECO:0000313" key="1">
    <source>
        <dbReference type="EMBL" id="SEM94590.1"/>
    </source>
</evidence>
<name>A0A1H8CHV5_9BACL</name>
<sequence>MVFILCKSTRPSDRTASEAYSYLLYHQNIEPVILKDFEDEPLYQEILERDYIEDKKKGDQAREKHRKYHSAVQTKINGKIPLDIAIEAIDAQKNEDYK</sequence>